<protein>
    <submittedName>
        <fullName evidence="2">Carotenoid 1,2-hydratase</fullName>
    </submittedName>
</protein>
<proteinExistence type="predicted"/>
<reference evidence="2" key="1">
    <citation type="submission" date="2017-05" db="EMBL/GenBank/DDBJ databases">
        <authorList>
            <person name="Imhoff J.F."/>
            <person name="Rahn T."/>
            <person name="Kuenzel S."/>
            <person name="Neulinger S.C."/>
        </authorList>
    </citation>
    <scope>NUCLEOTIDE SEQUENCE</scope>
    <source>
        <strain evidence="2">LMG 28126</strain>
    </source>
</reference>
<sequence length="295" mass="33314">MSDCGAYAISIIAFIGSVFSPWYRWSGRKNPADHCCINVVTYGRGGRWTMTDRGEAALRLSTDEMRVGPSRIAWQGDRLVVDFDEATLPHPGRLRGRVTVHPSAITGVELPLVPDGSHVWRPFAPVSRVEVEIDRPGWTWTGHGYFDANFGTAALEDDFRYWTWGRFPIRSGTPDEGAVCFYDATRRDGSELGVGVLFDGAGNARTIAPPPRTRFRRSLWAVRRETRADPGYKPRQVKAMLDAPFYTRSAVRTAYEGEETVGVHEALDLDRFASPWLKPMLAVKVPRRRNWRWAE</sequence>
<dbReference type="Proteomes" id="UP000706333">
    <property type="component" value="Unassembled WGS sequence"/>
</dbReference>
<gene>
    <name evidence="2" type="ORF">CCR87_11425</name>
</gene>
<name>A0A934WJW2_9RHOB</name>
<accession>A0A934WJW2</accession>
<keyword evidence="1" id="KW-0812">Transmembrane</keyword>
<dbReference type="SUPFAM" id="SSF159245">
    <property type="entry name" value="AttH-like"/>
    <property type="match status" value="1"/>
</dbReference>
<reference evidence="2" key="2">
    <citation type="journal article" date="2020" name="Microorganisms">
        <title>Osmotic Adaptation and Compatible Solute Biosynthesis of Phototrophic Bacteria as Revealed from Genome Analyses.</title>
        <authorList>
            <person name="Imhoff J.F."/>
            <person name="Rahn T."/>
            <person name="Kunzel S."/>
            <person name="Keller A."/>
            <person name="Neulinger S.C."/>
        </authorList>
    </citation>
    <scope>NUCLEOTIDE SEQUENCE</scope>
    <source>
        <strain evidence="2">LMG 28126</strain>
    </source>
</reference>
<organism evidence="2 3">
    <name type="scientific">Rhodobaculum claviforme</name>
    <dbReference type="NCBI Taxonomy" id="1549854"/>
    <lineage>
        <taxon>Bacteria</taxon>
        <taxon>Pseudomonadati</taxon>
        <taxon>Pseudomonadota</taxon>
        <taxon>Alphaproteobacteria</taxon>
        <taxon>Rhodobacterales</taxon>
        <taxon>Paracoccaceae</taxon>
        <taxon>Rhodobaculum</taxon>
    </lineage>
</organism>
<feature type="transmembrane region" description="Helical" evidence="1">
    <location>
        <begin position="6"/>
        <end position="23"/>
    </location>
</feature>
<dbReference type="EMBL" id="NHSD01000281">
    <property type="protein sequence ID" value="MBK5927928.1"/>
    <property type="molecule type" value="Genomic_DNA"/>
</dbReference>
<evidence type="ECO:0000313" key="3">
    <source>
        <dbReference type="Proteomes" id="UP000706333"/>
    </source>
</evidence>
<comment type="caution">
    <text evidence="2">The sequence shown here is derived from an EMBL/GenBank/DDBJ whole genome shotgun (WGS) entry which is preliminary data.</text>
</comment>
<evidence type="ECO:0000256" key="1">
    <source>
        <dbReference type="SAM" id="Phobius"/>
    </source>
</evidence>
<dbReference type="AlphaFoldDB" id="A0A934WJW2"/>
<dbReference type="RefSeq" id="WP_338048918.1">
    <property type="nucleotide sequence ID" value="NZ_NHSD01000281.1"/>
</dbReference>
<keyword evidence="1" id="KW-1133">Transmembrane helix</keyword>
<dbReference type="CDD" id="cd21471">
    <property type="entry name" value="CrtC-like"/>
    <property type="match status" value="1"/>
</dbReference>
<dbReference type="NCBIfam" id="NF045922">
    <property type="entry name" value="CarotHydtaseCrtCRhod"/>
    <property type="match status" value="1"/>
</dbReference>
<keyword evidence="1" id="KW-0472">Membrane</keyword>
<evidence type="ECO:0000313" key="2">
    <source>
        <dbReference type="EMBL" id="MBK5927928.1"/>
    </source>
</evidence>
<keyword evidence="3" id="KW-1185">Reference proteome</keyword>